<evidence type="ECO:0000256" key="6">
    <source>
        <dbReference type="ARBA" id="ARBA00023008"/>
    </source>
</evidence>
<keyword evidence="2 8" id="KW-0479">Metal-binding</keyword>
<sequence length="277" mass="29705">MMQSIAITLALCATICAAAQTRNTPIEAIAYVSGPAQADGSQVKGNVTFTQNDCGQNVHVRVQLEGLKEGKHGFHVHEKGDLSNGCASTGAHYNPDKVDHGGPDHEVRHVGDLGNLEVNSSGVIDITYTDKVISLTGNRGIIGRAVVVHELEDDLGLGDHVDSKKTGNAGGRIGCGVIGVNGAPQQLQEATAPIRTPSARHVHHQPPLYYVPHEEPQDHVVYPLQRYPSYPYPYPYPHPFYLSDVDEWPCRDGGVGGLRSSLSILAVVVALFLSRSV</sequence>
<keyword evidence="6 8" id="KW-0186">Copper</keyword>
<dbReference type="InterPro" id="IPR001424">
    <property type="entry name" value="SOD_Cu_Zn_dom"/>
</dbReference>
<gene>
    <name evidence="11" type="primary">Dper\GL10397</name>
    <name evidence="11" type="ORF">Dper_GL10397</name>
</gene>
<organism evidence="12">
    <name type="scientific">Drosophila persimilis</name>
    <name type="common">Fruit fly</name>
    <dbReference type="NCBI Taxonomy" id="7234"/>
    <lineage>
        <taxon>Eukaryota</taxon>
        <taxon>Metazoa</taxon>
        <taxon>Ecdysozoa</taxon>
        <taxon>Arthropoda</taxon>
        <taxon>Hexapoda</taxon>
        <taxon>Insecta</taxon>
        <taxon>Pterygota</taxon>
        <taxon>Neoptera</taxon>
        <taxon>Endopterygota</taxon>
        <taxon>Diptera</taxon>
        <taxon>Brachycera</taxon>
        <taxon>Muscomorpha</taxon>
        <taxon>Ephydroidea</taxon>
        <taxon>Drosophilidae</taxon>
        <taxon>Drosophila</taxon>
        <taxon>Sophophora</taxon>
    </lineage>
</organism>
<feature type="chain" id="PRO_5002803413" description="Superoxide dismutase [Cu-Zn]" evidence="9">
    <location>
        <begin position="19"/>
        <end position="277"/>
    </location>
</feature>
<dbReference type="PRINTS" id="PR00068">
    <property type="entry name" value="CUZNDISMTASE"/>
</dbReference>
<comment type="similarity">
    <text evidence="1 8">Belongs to the Cu-Zn superoxide dismutase family.</text>
</comment>
<evidence type="ECO:0000313" key="11">
    <source>
        <dbReference type="EMBL" id="EDW32527.1"/>
    </source>
</evidence>
<evidence type="ECO:0000256" key="1">
    <source>
        <dbReference type="ARBA" id="ARBA00010457"/>
    </source>
</evidence>
<keyword evidence="12" id="KW-1185">Reference proteome</keyword>
<dbReference type="InterPro" id="IPR018152">
    <property type="entry name" value="SOD_Cu/Zn_BS"/>
</dbReference>
<feature type="domain" description="Superoxide dismutase copper/zinc binding" evidence="10">
    <location>
        <begin position="43"/>
        <end position="178"/>
    </location>
</feature>
<dbReference type="GO" id="GO:0004784">
    <property type="term" value="F:superoxide dismutase activity"/>
    <property type="evidence" value="ECO:0007669"/>
    <property type="project" value="UniProtKB-EC"/>
</dbReference>
<dbReference type="STRING" id="7234.B4GCW4"/>
<keyword evidence="9" id="KW-0732">Signal</keyword>
<reference evidence="11 12" key="1">
    <citation type="journal article" date="2007" name="Nature">
        <title>Evolution of genes and genomes on the Drosophila phylogeny.</title>
        <authorList>
            <consortium name="Drosophila 12 Genomes Consortium"/>
            <person name="Clark A.G."/>
            <person name="Eisen M.B."/>
            <person name="Smith D.R."/>
            <person name="Bergman C.M."/>
            <person name="Oliver B."/>
            <person name="Markow T.A."/>
            <person name="Kaufman T.C."/>
            <person name="Kellis M."/>
            <person name="Gelbart W."/>
            <person name="Iyer V.N."/>
            <person name="Pollard D.A."/>
            <person name="Sackton T.B."/>
            <person name="Larracuente A.M."/>
            <person name="Singh N.D."/>
            <person name="Abad J.P."/>
            <person name="Abt D.N."/>
            <person name="Adryan B."/>
            <person name="Aguade M."/>
            <person name="Akashi H."/>
            <person name="Anderson W.W."/>
            <person name="Aquadro C.F."/>
            <person name="Ardell D.H."/>
            <person name="Arguello R."/>
            <person name="Artieri C.G."/>
            <person name="Barbash D.A."/>
            <person name="Barker D."/>
            <person name="Barsanti P."/>
            <person name="Batterham P."/>
            <person name="Batzoglou S."/>
            <person name="Begun D."/>
            <person name="Bhutkar A."/>
            <person name="Blanco E."/>
            <person name="Bosak S.A."/>
            <person name="Bradley R.K."/>
            <person name="Brand A.D."/>
            <person name="Brent M.R."/>
            <person name="Brooks A.N."/>
            <person name="Brown R.H."/>
            <person name="Butlin R.K."/>
            <person name="Caggese C."/>
            <person name="Calvi B.R."/>
            <person name="Bernardo de Carvalho A."/>
            <person name="Caspi A."/>
            <person name="Castrezana S."/>
            <person name="Celniker S.E."/>
            <person name="Chang J.L."/>
            <person name="Chapple C."/>
            <person name="Chatterji S."/>
            <person name="Chinwalla A."/>
            <person name="Civetta A."/>
            <person name="Clifton S.W."/>
            <person name="Comeron J.M."/>
            <person name="Costello J.C."/>
            <person name="Coyne J.A."/>
            <person name="Daub J."/>
            <person name="David R.G."/>
            <person name="Delcher A.L."/>
            <person name="Delehaunty K."/>
            <person name="Do C.B."/>
            <person name="Ebling H."/>
            <person name="Edwards K."/>
            <person name="Eickbush T."/>
            <person name="Evans J.D."/>
            <person name="Filipski A."/>
            <person name="Findeiss S."/>
            <person name="Freyhult E."/>
            <person name="Fulton L."/>
            <person name="Fulton R."/>
            <person name="Garcia A.C."/>
            <person name="Gardiner A."/>
            <person name="Garfield D.A."/>
            <person name="Garvin B.E."/>
            <person name="Gibson G."/>
            <person name="Gilbert D."/>
            <person name="Gnerre S."/>
            <person name="Godfrey J."/>
            <person name="Good R."/>
            <person name="Gotea V."/>
            <person name="Gravely B."/>
            <person name="Greenberg A.J."/>
            <person name="Griffiths-Jones S."/>
            <person name="Gross S."/>
            <person name="Guigo R."/>
            <person name="Gustafson E.A."/>
            <person name="Haerty W."/>
            <person name="Hahn M.W."/>
            <person name="Halligan D.L."/>
            <person name="Halpern A.L."/>
            <person name="Halter G.M."/>
            <person name="Han M.V."/>
            <person name="Heger A."/>
            <person name="Hillier L."/>
            <person name="Hinrichs A.S."/>
            <person name="Holmes I."/>
            <person name="Hoskins R.A."/>
            <person name="Hubisz M.J."/>
            <person name="Hultmark D."/>
            <person name="Huntley M.A."/>
            <person name="Jaffe D.B."/>
            <person name="Jagadeeshan S."/>
            <person name="Jeck W.R."/>
            <person name="Johnson J."/>
            <person name="Jones C.D."/>
            <person name="Jordan W.C."/>
            <person name="Karpen G.H."/>
            <person name="Kataoka E."/>
            <person name="Keightley P.D."/>
            <person name="Kheradpour P."/>
            <person name="Kirkness E.F."/>
            <person name="Koerich L.B."/>
            <person name="Kristiansen K."/>
            <person name="Kudrna D."/>
            <person name="Kulathinal R.J."/>
            <person name="Kumar S."/>
            <person name="Kwok R."/>
            <person name="Lander E."/>
            <person name="Langley C.H."/>
            <person name="Lapoint R."/>
            <person name="Lazzaro B.P."/>
            <person name="Lee S.J."/>
            <person name="Levesque L."/>
            <person name="Li R."/>
            <person name="Lin C.F."/>
            <person name="Lin M.F."/>
            <person name="Lindblad-Toh K."/>
            <person name="Llopart A."/>
            <person name="Long M."/>
            <person name="Low L."/>
            <person name="Lozovsky E."/>
            <person name="Lu J."/>
            <person name="Luo M."/>
            <person name="Machado C.A."/>
            <person name="Makalowski W."/>
            <person name="Marzo M."/>
            <person name="Matsuda M."/>
            <person name="Matzkin L."/>
            <person name="McAllister B."/>
            <person name="McBride C.S."/>
            <person name="McKernan B."/>
            <person name="McKernan K."/>
            <person name="Mendez-Lago M."/>
            <person name="Minx P."/>
            <person name="Mollenhauer M.U."/>
            <person name="Montooth K."/>
            <person name="Mount S.M."/>
            <person name="Mu X."/>
            <person name="Myers E."/>
            <person name="Negre B."/>
            <person name="Newfeld S."/>
            <person name="Nielsen R."/>
            <person name="Noor M.A."/>
            <person name="O'Grady P."/>
            <person name="Pachter L."/>
            <person name="Papaceit M."/>
            <person name="Parisi M.J."/>
            <person name="Parisi M."/>
            <person name="Parts L."/>
            <person name="Pedersen J.S."/>
            <person name="Pesole G."/>
            <person name="Phillippy A.M."/>
            <person name="Ponting C.P."/>
            <person name="Pop M."/>
            <person name="Porcelli D."/>
            <person name="Powell J.R."/>
            <person name="Prohaska S."/>
            <person name="Pruitt K."/>
            <person name="Puig M."/>
            <person name="Quesneville H."/>
            <person name="Ram K.R."/>
            <person name="Rand D."/>
            <person name="Rasmussen M.D."/>
            <person name="Reed L.K."/>
            <person name="Reenan R."/>
            <person name="Reily A."/>
            <person name="Remington K.A."/>
            <person name="Rieger T.T."/>
            <person name="Ritchie M.G."/>
            <person name="Robin C."/>
            <person name="Rogers Y.H."/>
            <person name="Rohde C."/>
            <person name="Rozas J."/>
            <person name="Rubenfield M.J."/>
            <person name="Ruiz A."/>
            <person name="Russo S."/>
            <person name="Salzberg S.L."/>
            <person name="Sanchez-Gracia A."/>
            <person name="Saranga D.J."/>
            <person name="Sato H."/>
            <person name="Schaeffer S.W."/>
            <person name="Schatz M.C."/>
            <person name="Schlenke T."/>
            <person name="Schwartz R."/>
            <person name="Segarra C."/>
            <person name="Singh R.S."/>
            <person name="Sirot L."/>
            <person name="Sirota M."/>
            <person name="Sisneros N.B."/>
            <person name="Smith C.D."/>
            <person name="Smith T.F."/>
            <person name="Spieth J."/>
            <person name="Stage D.E."/>
            <person name="Stark A."/>
            <person name="Stephan W."/>
            <person name="Strausberg R.L."/>
            <person name="Strempel S."/>
            <person name="Sturgill D."/>
            <person name="Sutton G."/>
            <person name="Sutton G.G."/>
            <person name="Tao W."/>
            <person name="Teichmann S."/>
            <person name="Tobari Y.N."/>
            <person name="Tomimura Y."/>
            <person name="Tsolas J.M."/>
            <person name="Valente V.L."/>
            <person name="Venter E."/>
            <person name="Venter J.C."/>
            <person name="Vicario S."/>
            <person name="Vieira F.G."/>
            <person name="Vilella A.J."/>
            <person name="Villasante A."/>
            <person name="Walenz B."/>
            <person name="Wang J."/>
            <person name="Wasserman M."/>
            <person name="Watts T."/>
            <person name="Wilson D."/>
            <person name="Wilson R.K."/>
            <person name="Wing R.A."/>
            <person name="Wolfner M.F."/>
            <person name="Wong A."/>
            <person name="Wong G.K."/>
            <person name="Wu C.I."/>
            <person name="Wu G."/>
            <person name="Yamamoto D."/>
            <person name="Yang H.P."/>
            <person name="Yang S.P."/>
            <person name="Yorke J.A."/>
            <person name="Yoshida K."/>
            <person name="Zdobnov E."/>
            <person name="Zhang P."/>
            <person name="Zhang Y."/>
            <person name="Zimin A.V."/>
            <person name="Baldwin J."/>
            <person name="Abdouelleil A."/>
            <person name="Abdulkadir J."/>
            <person name="Abebe A."/>
            <person name="Abera B."/>
            <person name="Abreu J."/>
            <person name="Acer S.C."/>
            <person name="Aftuck L."/>
            <person name="Alexander A."/>
            <person name="An P."/>
            <person name="Anderson E."/>
            <person name="Anderson S."/>
            <person name="Arachi H."/>
            <person name="Azer M."/>
            <person name="Bachantsang P."/>
            <person name="Barry A."/>
            <person name="Bayul T."/>
            <person name="Berlin A."/>
            <person name="Bessette D."/>
            <person name="Bloom T."/>
            <person name="Blye J."/>
            <person name="Boguslavskiy L."/>
            <person name="Bonnet C."/>
            <person name="Boukhgalter B."/>
            <person name="Bourzgui I."/>
            <person name="Brown A."/>
            <person name="Cahill P."/>
            <person name="Channer S."/>
            <person name="Cheshatsang Y."/>
            <person name="Chuda L."/>
            <person name="Citroen M."/>
            <person name="Collymore A."/>
            <person name="Cooke P."/>
            <person name="Costello M."/>
            <person name="D'Aco K."/>
            <person name="Daza R."/>
            <person name="De Haan G."/>
            <person name="DeGray S."/>
            <person name="DeMaso C."/>
            <person name="Dhargay N."/>
            <person name="Dooley K."/>
            <person name="Dooley E."/>
            <person name="Doricent M."/>
            <person name="Dorje P."/>
            <person name="Dorjee K."/>
            <person name="Dupes A."/>
            <person name="Elong R."/>
            <person name="Falk J."/>
            <person name="Farina A."/>
            <person name="Faro S."/>
            <person name="Ferguson D."/>
            <person name="Fisher S."/>
            <person name="Foley C.D."/>
            <person name="Franke A."/>
            <person name="Friedrich D."/>
            <person name="Gadbois L."/>
            <person name="Gearin G."/>
            <person name="Gearin C.R."/>
            <person name="Giannoukos G."/>
            <person name="Goode T."/>
            <person name="Graham J."/>
            <person name="Grandbois E."/>
            <person name="Grewal S."/>
            <person name="Gyaltsen K."/>
            <person name="Hafez N."/>
            <person name="Hagos B."/>
            <person name="Hall J."/>
            <person name="Henson C."/>
            <person name="Hollinger A."/>
            <person name="Honan T."/>
            <person name="Huard M.D."/>
            <person name="Hughes L."/>
            <person name="Hurhula B."/>
            <person name="Husby M.E."/>
            <person name="Kamat A."/>
            <person name="Kanga B."/>
            <person name="Kashin S."/>
            <person name="Khazanovich D."/>
            <person name="Kisner P."/>
            <person name="Lance K."/>
            <person name="Lara M."/>
            <person name="Lee W."/>
            <person name="Lennon N."/>
            <person name="Letendre F."/>
            <person name="LeVine R."/>
            <person name="Lipovsky A."/>
            <person name="Liu X."/>
            <person name="Liu J."/>
            <person name="Liu S."/>
            <person name="Lokyitsang T."/>
            <person name="Lokyitsang Y."/>
            <person name="Lubonja R."/>
            <person name="Lui A."/>
            <person name="MacDonald P."/>
            <person name="Magnisalis V."/>
            <person name="Maru K."/>
            <person name="Matthews C."/>
            <person name="McCusker W."/>
            <person name="McDonough S."/>
            <person name="Mehta T."/>
            <person name="Meldrim J."/>
            <person name="Meneus L."/>
            <person name="Mihai O."/>
            <person name="Mihalev A."/>
            <person name="Mihova T."/>
            <person name="Mittelman R."/>
            <person name="Mlenga V."/>
            <person name="Montmayeur A."/>
            <person name="Mulrain L."/>
            <person name="Navidi A."/>
            <person name="Naylor J."/>
            <person name="Negash T."/>
            <person name="Nguyen T."/>
            <person name="Nguyen N."/>
            <person name="Nicol R."/>
            <person name="Norbu C."/>
            <person name="Norbu N."/>
            <person name="Novod N."/>
            <person name="O'Neill B."/>
            <person name="Osman S."/>
            <person name="Markiewicz E."/>
            <person name="Oyono O.L."/>
            <person name="Patti C."/>
            <person name="Phunkhang P."/>
            <person name="Pierre F."/>
            <person name="Priest M."/>
            <person name="Raghuraman S."/>
            <person name="Rege F."/>
            <person name="Reyes R."/>
            <person name="Rise C."/>
            <person name="Rogov P."/>
            <person name="Ross K."/>
            <person name="Ryan E."/>
            <person name="Settipalli S."/>
            <person name="Shea T."/>
            <person name="Sherpa N."/>
            <person name="Shi L."/>
            <person name="Shih D."/>
            <person name="Sparrow T."/>
            <person name="Spaulding J."/>
            <person name="Stalker J."/>
            <person name="Stange-Thomann N."/>
            <person name="Stavropoulos S."/>
            <person name="Stone C."/>
            <person name="Strader C."/>
            <person name="Tesfaye S."/>
            <person name="Thomson T."/>
            <person name="Thoulutsang Y."/>
            <person name="Thoulutsang D."/>
            <person name="Topham K."/>
            <person name="Topping I."/>
            <person name="Tsamla T."/>
            <person name="Vassiliev H."/>
            <person name="Vo A."/>
            <person name="Wangchuk T."/>
            <person name="Wangdi T."/>
            <person name="Weiand M."/>
            <person name="Wilkinson J."/>
            <person name="Wilson A."/>
            <person name="Yadav S."/>
            <person name="Young G."/>
            <person name="Yu Q."/>
            <person name="Zembek L."/>
            <person name="Zhong D."/>
            <person name="Zimmer A."/>
            <person name="Zwirko Z."/>
            <person name="Jaffe D.B."/>
            <person name="Alvarez P."/>
            <person name="Brockman W."/>
            <person name="Butler J."/>
            <person name="Chin C."/>
            <person name="Gnerre S."/>
            <person name="Grabherr M."/>
            <person name="Kleber M."/>
            <person name="Mauceli E."/>
            <person name="MacCallum I."/>
        </authorList>
    </citation>
    <scope>NUCLEOTIDE SEQUENCE [LARGE SCALE GENOMIC DNA]</scope>
    <source>
        <strain evidence="12">MSH-3 / Tucson 14011-0111.49</strain>
    </source>
</reference>
<accession>B4GCW4</accession>
<dbReference type="SUPFAM" id="SSF49329">
    <property type="entry name" value="Cu,Zn superoxide dismutase-like"/>
    <property type="match status" value="1"/>
</dbReference>
<protein>
    <recommendedName>
        <fullName evidence="8">Superoxide dismutase [Cu-Zn]</fullName>
        <ecNumber evidence="8">1.15.1.1</ecNumber>
    </recommendedName>
</protein>
<dbReference type="Pfam" id="PF00080">
    <property type="entry name" value="Sod_Cu"/>
    <property type="match status" value="1"/>
</dbReference>
<dbReference type="GO" id="GO:0009650">
    <property type="term" value="P:UV protection"/>
    <property type="evidence" value="ECO:0007669"/>
    <property type="project" value="EnsemblMetazoa"/>
</dbReference>
<dbReference type="FunFam" id="2.60.40.200:FF:000001">
    <property type="entry name" value="Superoxide dismutase [Cu-Zn]"/>
    <property type="match status" value="1"/>
</dbReference>
<comment type="function">
    <text evidence="8">Destroys radicals which are normally produced within the cells and which are toxic to biological systems.</text>
</comment>
<dbReference type="PROSITE" id="PS00087">
    <property type="entry name" value="SOD_CU_ZN_1"/>
    <property type="match status" value="1"/>
</dbReference>
<comment type="cofactor">
    <cofactor evidence="8">
        <name>Cu cation</name>
        <dbReference type="ChEBI" id="CHEBI:23378"/>
    </cofactor>
    <text evidence="8">Binds 1 copper ion per subunit.</text>
</comment>
<proteinExistence type="inferred from homology"/>
<evidence type="ECO:0000256" key="4">
    <source>
        <dbReference type="ARBA" id="ARBA00022862"/>
    </source>
</evidence>
<dbReference type="PhylomeDB" id="B4GCW4"/>
<comment type="catalytic activity">
    <reaction evidence="7 8">
        <text>2 superoxide + 2 H(+) = H2O2 + O2</text>
        <dbReference type="Rhea" id="RHEA:20696"/>
        <dbReference type="ChEBI" id="CHEBI:15378"/>
        <dbReference type="ChEBI" id="CHEBI:15379"/>
        <dbReference type="ChEBI" id="CHEBI:16240"/>
        <dbReference type="ChEBI" id="CHEBI:18421"/>
        <dbReference type="EC" id="1.15.1.1"/>
    </reaction>
</comment>
<dbReference type="OMA" id="DNKDHGH"/>
<evidence type="ECO:0000256" key="7">
    <source>
        <dbReference type="ARBA" id="ARBA00049204"/>
    </source>
</evidence>
<evidence type="ECO:0000256" key="2">
    <source>
        <dbReference type="ARBA" id="ARBA00022723"/>
    </source>
</evidence>
<dbReference type="OrthoDB" id="2015551at2759"/>
<dbReference type="SMR" id="B4GCW4"/>
<dbReference type="PANTHER" id="PTHR10003">
    <property type="entry name" value="SUPEROXIDE DISMUTASE CU-ZN -RELATED"/>
    <property type="match status" value="1"/>
</dbReference>
<name>B4GCW4_DROPE</name>
<dbReference type="AlphaFoldDB" id="B4GCW4"/>
<dbReference type="GO" id="GO:0005507">
    <property type="term" value="F:copper ion binding"/>
    <property type="evidence" value="ECO:0007669"/>
    <property type="project" value="InterPro"/>
</dbReference>
<dbReference type="EC" id="1.15.1.1" evidence="8"/>
<dbReference type="EMBL" id="CH479181">
    <property type="protein sequence ID" value="EDW32527.1"/>
    <property type="molecule type" value="Genomic_DNA"/>
</dbReference>
<dbReference type="InterPro" id="IPR024134">
    <property type="entry name" value="SOD_Cu/Zn_/chaperone"/>
</dbReference>
<evidence type="ECO:0000313" key="12">
    <source>
        <dbReference type="Proteomes" id="UP000008744"/>
    </source>
</evidence>
<evidence type="ECO:0000256" key="9">
    <source>
        <dbReference type="SAM" id="SignalP"/>
    </source>
</evidence>
<dbReference type="PROSITE" id="PS00332">
    <property type="entry name" value="SOD_CU_ZN_2"/>
    <property type="match status" value="1"/>
</dbReference>
<evidence type="ECO:0000259" key="10">
    <source>
        <dbReference type="Pfam" id="PF00080"/>
    </source>
</evidence>
<feature type="signal peptide" evidence="9">
    <location>
        <begin position="1"/>
        <end position="18"/>
    </location>
</feature>
<dbReference type="eggNOG" id="KOG0441">
    <property type="taxonomic scope" value="Eukaryota"/>
</dbReference>
<evidence type="ECO:0000256" key="5">
    <source>
        <dbReference type="ARBA" id="ARBA00023002"/>
    </source>
</evidence>
<dbReference type="Gene3D" id="2.60.40.200">
    <property type="entry name" value="Superoxide dismutase, copper/zinc binding domain"/>
    <property type="match status" value="1"/>
</dbReference>
<keyword evidence="3 8" id="KW-0862">Zinc</keyword>
<dbReference type="Proteomes" id="UP000008744">
    <property type="component" value="Unassembled WGS sequence"/>
</dbReference>
<evidence type="ECO:0000256" key="8">
    <source>
        <dbReference type="RuleBase" id="RU000393"/>
    </source>
</evidence>
<dbReference type="GO" id="GO:0005615">
    <property type="term" value="C:extracellular space"/>
    <property type="evidence" value="ECO:0007669"/>
    <property type="project" value="EnsemblMetazoa"/>
</dbReference>
<evidence type="ECO:0000256" key="3">
    <source>
        <dbReference type="ARBA" id="ARBA00022833"/>
    </source>
</evidence>
<dbReference type="CDD" id="cd00305">
    <property type="entry name" value="Cu-Zn_Superoxide_Dismutase"/>
    <property type="match status" value="1"/>
</dbReference>
<dbReference type="HOGENOM" id="CLU_056632_4_0_1"/>
<dbReference type="InterPro" id="IPR036423">
    <property type="entry name" value="SOD-like_Cu/Zn_dom_sf"/>
</dbReference>
<keyword evidence="4" id="KW-0049">Antioxidant</keyword>
<comment type="cofactor">
    <cofactor evidence="8">
        <name>Zn(2+)</name>
        <dbReference type="ChEBI" id="CHEBI:29105"/>
    </cofactor>
    <text evidence="8">Binds 1 zinc ion per subunit.</text>
</comment>
<keyword evidence="5 8" id="KW-0560">Oxidoreductase</keyword>